<protein>
    <recommendedName>
        <fullName evidence="4 5">Peptide chain release factor 2</fullName>
        <shortName evidence="4">RF-2</shortName>
    </recommendedName>
</protein>
<proteinExistence type="inferred from homology"/>
<comment type="similarity">
    <text evidence="1 4">Belongs to the prokaryotic/mitochondrial release factor family.</text>
</comment>
<dbReference type="PROSITE" id="PS00745">
    <property type="entry name" value="RF_PROK_I"/>
    <property type="match status" value="1"/>
</dbReference>
<dbReference type="NCBIfam" id="TIGR00020">
    <property type="entry name" value="prfB"/>
    <property type="match status" value="1"/>
</dbReference>
<dbReference type="PANTHER" id="PTHR43116">
    <property type="entry name" value="PEPTIDE CHAIN RELEASE FACTOR 2"/>
    <property type="match status" value="1"/>
</dbReference>
<evidence type="ECO:0000256" key="2">
    <source>
        <dbReference type="ARBA" id="ARBA00022481"/>
    </source>
</evidence>
<feature type="domain" description="Prokaryotic-type class I peptide chain release factors" evidence="7">
    <location>
        <begin position="199"/>
        <end position="215"/>
    </location>
</feature>
<dbReference type="InterPro" id="IPR004374">
    <property type="entry name" value="PrfB"/>
</dbReference>
<evidence type="ECO:0000256" key="1">
    <source>
        <dbReference type="ARBA" id="ARBA00010835"/>
    </source>
</evidence>
<evidence type="ECO:0000313" key="8">
    <source>
        <dbReference type="EMBL" id="PIT97247.1"/>
    </source>
</evidence>
<dbReference type="Gene3D" id="3.30.70.1660">
    <property type="match status" value="1"/>
</dbReference>
<dbReference type="Gene3D" id="3.30.160.20">
    <property type="match status" value="1"/>
</dbReference>
<sequence length="321" mass="36488">MEKDELAKLLKIDEKKEELKSIEDRMSESDFWSDRDNSSTLSSRYNYLLGLVRKFENAVSREDLELLKKETLYSGEYDNNDAIISIHSGAGGTEAQDWAEMIMRMLMRYAQKNKYEVVIFEKSPGEEAGIKSATLGVRGPNAYGNSKSEGGVHRLVRISPYDADKARHTSFALVEVVPEFEEVKDVEIDEKDLKIDTFHSSGHGGQSVNTTNSAVRVTHLPSRIVVTVQNERSQLQNKETAIKILKVKLLARQLEQKKEEEAKIKGEHISAEWGNQIRSYILQPYQLVRDHRTGYEQTNPQVVLNGDLDGFISAYLKKFNS</sequence>
<evidence type="ECO:0000313" key="9">
    <source>
        <dbReference type="Proteomes" id="UP000228596"/>
    </source>
</evidence>
<dbReference type="InterPro" id="IPR045853">
    <property type="entry name" value="Pep_chain_release_fac_I_sf"/>
</dbReference>
<accession>A0A2M6WWU0</accession>
<keyword evidence="6" id="KW-0175">Coiled coil</keyword>
<keyword evidence="3 4" id="KW-0648">Protein biosynthesis</keyword>
<dbReference type="Pfam" id="PF03462">
    <property type="entry name" value="PCRF"/>
    <property type="match status" value="1"/>
</dbReference>
<comment type="PTM">
    <text evidence="4">Methylated by PrmC. Methylation increases the termination efficiency of RF2.</text>
</comment>
<dbReference type="FunFam" id="3.30.160.20:FF:000004">
    <property type="entry name" value="Peptide chain release factor 1"/>
    <property type="match status" value="1"/>
</dbReference>
<dbReference type="InterPro" id="IPR000352">
    <property type="entry name" value="Pep_chain_release_fac_I"/>
</dbReference>
<organism evidence="8 9">
    <name type="scientific">Candidatus Berkelbacteria bacterium CG10_big_fil_rev_8_21_14_0_10_41_12</name>
    <dbReference type="NCBI Taxonomy" id="1974513"/>
    <lineage>
        <taxon>Bacteria</taxon>
        <taxon>Candidatus Berkelbacteria</taxon>
    </lineage>
</organism>
<dbReference type="SUPFAM" id="SSF75620">
    <property type="entry name" value="Release factor"/>
    <property type="match status" value="1"/>
</dbReference>
<dbReference type="Proteomes" id="UP000228596">
    <property type="component" value="Unassembled WGS sequence"/>
</dbReference>
<evidence type="ECO:0000256" key="3">
    <source>
        <dbReference type="ARBA" id="ARBA00022917"/>
    </source>
</evidence>
<feature type="modified residue" description="N5-methylglutamine" evidence="4">
    <location>
        <position position="206"/>
    </location>
</feature>
<gene>
    <name evidence="4" type="primary">prfB</name>
    <name evidence="8" type="ORF">COT77_02515</name>
</gene>
<dbReference type="PANTHER" id="PTHR43116:SF3">
    <property type="entry name" value="CLASS I PEPTIDE CHAIN RELEASE FACTOR"/>
    <property type="match status" value="1"/>
</dbReference>
<comment type="subcellular location">
    <subcellularLocation>
        <location evidence="4">Cytoplasm</location>
    </subcellularLocation>
</comment>
<name>A0A2M6WWU0_9BACT</name>
<evidence type="ECO:0000256" key="4">
    <source>
        <dbReference type="HAMAP-Rule" id="MF_00094"/>
    </source>
</evidence>
<comment type="function">
    <text evidence="4">Peptide chain release factor 2 directs the termination of translation in response to the peptide chain termination codons UGA and UAA.</text>
</comment>
<dbReference type="Pfam" id="PF00472">
    <property type="entry name" value="RF-1"/>
    <property type="match status" value="1"/>
</dbReference>
<feature type="coiled-coil region" evidence="6">
    <location>
        <begin position="228"/>
        <end position="267"/>
    </location>
</feature>
<dbReference type="EMBL" id="PEZV01000027">
    <property type="protein sequence ID" value="PIT97247.1"/>
    <property type="molecule type" value="Genomic_DNA"/>
</dbReference>
<dbReference type="GO" id="GO:0016149">
    <property type="term" value="F:translation release factor activity, codon specific"/>
    <property type="evidence" value="ECO:0007669"/>
    <property type="project" value="UniProtKB-UniRule"/>
</dbReference>
<comment type="caution">
    <text evidence="8">The sequence shown here is derived from an EMBL/GenBank/DDBJ whole genome shotgun (WGS) entry which is preliminary data.</text>
</comment>
<dbReference type="Gene3D" id="1.20.58.410">
    <property type="entry name" value="Release factor"/>
    <property type="match status" value="1"/>
</dbReference>
<dbReference type="SMART" id="SM00937">
    <property type="entry name" value="PCRF"/>
    <property type="match status" value="1"/>
</dbReference>
<dbReference type="GO" id="GO:0005737">
    <property type="term" value="C:cytoplasm"/>
    <property type="evidence" value="ECO:0007669"/>
    <property type="project" value="UniProtKB-SubCell"/>
</dbReference>
<dbReference type="AlphaFoldDB" id="A0A2M6WWU0"/>
<reference evidence="9" key="1">
    <citation type="submission" date="2017-09" db="EMBL/GenBank/DDBJ databases">
        <title>Depth-based differentiation of microbial function through sediment-hosted aquifers and enrichment of novel symbionts in the deep terrestrial subsurface.</title>
        <authorList>
            <person name="Probst A.J."/>
            <person name="Ladd B."/>
            <person name="Jarett J.K."/>
            <person name="Geller-Mcgrath D.E."/>
            <person name="Sieber C.M.K."/>
            <person name="Emerson J.B."/>
            <person name="Anantharaman K."/>
            <person name="Thomas B.C."/>
            <person name="Malmstrom R."/>
            <person name="Stieglmeier M."/>
            <person name="Klingl A."/>
            <person name="Woyke T."/>
            <person name="Ryan C.M."/>
            <person name="Banfield J.F."/>
        </authorList>
    </citation>
    <scope>NUCLEOTIDE SEQUENCE [LARGE SCALE GENOMIC DNA]</scope>
</reference>
<evidence type="ECO:0000256" key="5">
    <source>
        <dbReference type="NCBIfam" id="TIGR00020"/>
    </source>
</evidence>
<keyword evidence="4" id="KW-0963">Cytoplasm</keyword>
<dbReference type="InterPro" id="IPR005139">
    <property type="entry name" value="PCRF"/>
</dbReference>
<evidence type="ECO:0000259" key="7">
    <source>
        <dbReference type="PROSITE" id="PS00745"/>
    </source>
</evidence>
<dbReference type="HAMAP" id="MF_00094">
    <property type="entry name" value="Rel_fac_2"/>
    <property type="match status" value="1"/>
</dbReference>
<evidence type="ECO:0000256" key="6">
    <source>
        <dbReference type="SAM" id="Coils"/>
    </source>
</evidence>
<keyword evidence="2 4" id="KW-0488">Methylation</keyword>